<proteinExistence type="predicted"/>
<evidence type="ECO:0000313" key="2">
    <source>
        <dbReference type="EMBL" id="KAJ3050239.1"/>
    </source>
</evidence>
<comment type="caution">
    <text evidence="2">The sequence shown here is derived from an EMBL/GenBank/DDBJ whole genome shotgun (WGS) entry which is preliminary data.</text>
</comment>
<reference evidence="2" key="1">
    <citation type="submission" date="2020-05" db="EMBL/GenBank/DDBJ databases">
        <title>Phylogenomic resolution of chytrid fungi.</title>
        <authorList>
            <person name="Stajich J.E."/>
            <person name="Amses K."/>
            <person name="Simmons R."/>
            <person name="Seto K."/>
            <person name="Myers J."/>
            <person name="Bonds A."/>
            <person name="Quandt C.A."/>
            <person name="Barry K."/>
            <person name="Liu P."/>
            <person name="Grigoriev I."/>
            <person name="Longcore J.E."/>
            <person name="James T.Y."/>
        </authorList>
    </citation>
    <scope>NUCLEOTIDE SEQUENCE</scope>
    <source>
        <strain evidence="2">JEL0318</strain>
    </source>
</reference>
<gene>
    <name evidence="2" type="ORF">HK097_008787</name>
</gene>
<keyword evidence="3" id="KW-1185">Reference proteome</keyword>
<name>A0AAD5X519_9FUNG</name>
<feature type="region of interest" description="Disordered" evidence="1">
    <location>
        <begin position="81"/>
        <end position="111"/>
    </location>
</feature>
<accession>A0AAD5X519</accession>
<dbReference type="EMBL" id="JADGJD010000538">
    <property type="protein sequence ID" value="KAJ3050239.1"/>
    <property type="molecule type" value="Genomic_DNA"/>
</dbReference>
<evidence type="ECO:0000313" key="3">
    <source>
        <dbReference type="Proteomes" id="UP001212841"/>
    </source>
</evidence>
<organism evidence="2 3">
    <name type="scientific">Rhizophlyctis rosea</name>
    <dbReference type="NCBI Taxonomy" id="64517"/>
    <lineage>
        <taxon>Eukaryota</taxon>
        <taxon>Fungi</taxon>
        <taxon>Fungi incertae sedis</taxon>
        <taxon>Chytridiomycota</taxon>
        <taxon>Chytridiomycota incertae sedis</taxon>
        <taxon>Chytridiomycetes</taxon>
        <taxon>Rhizophlyctidales</taxon>
        <taxon>Rhizophlyctidaceae</taxon>
        <taxon>Rhizophlyctis</taxon>
    </lineage>
</organism>
<dbReference type="AlphaFoldDB" id="A0AAD5X519"/>
<dbReference type="Proteomes" id="UP001212841">
    <property type="component" value="Unassembled WGS sequence"/>
</dbReference>
<protein>
    <submittedName>
        <fullName evidence="2">Uncharacterized protein</fullName>
    </submittedName>
</protein>
<evidence type="ECO:0000256" key="1">
    <source>
        <dbReference type="SAM" id="MobiDB-lite"/>
    </source>
</evidence>
<sequence length="111" mass="12679">MPPLRPIASRLFEVRSLVRKIHPKKSPTDKYIKTQSHQLLTYYPPDISLLQFSKQDTKLSALGLVDVWYERQLAREKALEARGKTVRGSVTGEMYKPPTDGKAGKKGKKRK</sequence>